<evidence type="ECO:0000313" key="9">
    <source>
        <dbReference type="Proteomes" id="UP000051952"/>
    </source>
</evidence>
<feature type="domain" description="Glycoside hydrolase family 20 catalytic" evidence="7">
    <location>
        <begin position="332"/>
        <end position="756"/>
    </location>
</feature>
<dbReference type="PANTHER" id="PTHR22600">
    <property type="entry name" value="BETA-HEXOSAMINIDASE"/>
    <property type="match status" value="1"/>
</dbReference>
<dbReference type="InterPro" id="IPR029018">
    <property type="entry name" value="Hex-like_dom2"/>
</dbReference>
<dbReference type="Pfam" id="PF00728">
    <property type="entry name" value="Glyco_hydro_20"/>
    <property type="match status" value="1"/>
</dbReference>
<evidence type="ECO:0000256" key="4">
    <source>
        <dbReference type="ARBA" id="ARBA00022801"/>
    </source>
</evidence>
<keyword evidence="6" id="KW-0812">Transmembrane</keyword>
<accession>A0A0S4J0B6</accession>
<dbReference type="SUPFAM" id="SSF51445">
    <property type="entry name" value="(Trans)glycosidases"/>
    <property type="match status" value="1"/>
</dbReference>
<dbReference type="InterPro" id="IPR025705">
    <property type="entry name" value="Beta_hexosaminidase_sua/sub"/>
</dbReference>
<feature type="transmembrane region" description="Helical" evidence="6">
    <location>
        <begin position="24"/>
        <end position="47"/>
    </location>
</feature>
<evidence type="ECO:0000256" key="2">
    <source>
        <dbReference type="ARBA" id="ARBA00006285"/>
    </source>
</evidence>
<dbReference type="OrthoDB" id="428480at2759"/>
<dbReference type="InterPro" id="IPR015883">
    <property type="entry name" value="Glyco_hydro_20_cat"/>
</dbReference>
<evidence type="ECO:0000256" key="1">
    <source>
        <dbReference type="ARBA" id="ARBA00001231"/>
    </source>
</evidence>
<dbReference type="GO" id="GO:0016020">
    <property type="term" value="C:membrane"/>
    <property type="evidence" value="ECO:0007669"/>
    <property type="project" value="TreeGrafter"/>
</dbReference>
<protein>
    <recommendedName>
        <fullName evidence="3">beta-N-acetylhexosaminidase</fullName>
        <ecNumber evidence="3">3.2.1.52</ecNumber>
    </recommendedName>
</protein>
<comment type="similarity">
    <text evidence="2">Belongs to the glycosyl hydrolase 20 family.</text>
</comment>
<organism evidence="8 9">
    <name type="scientific">Bodo saltans</name>
    <name type="common">Flagellated protozoan</name>
    <dbReference type="NCBI Taxonomy" id="75058"/>
    <lineage>
        <taxon>Eukaryota</taxon>
        <taxon>Discoba</taxon>
        <taxon>Euglenozoa</taxon>
        <taxon>Kinetoplastea</taxon>
        <taxon>Metakinetoplastina</taxon>
        <taxon>Eubodonida</taxon>
        <taxon>Bodonidae</taxon>
        <taxon>Bodo</taxon>
    </lineage>
</organism>
<evidence type="ECO:0000256" key="6">
    <source>
        <dbReference type="SAM" id="Phobius"/>
    </source>
</evidence>
<dbReference type="AlphaFoldDB" id="A0A0S4J0B6"/>
<comment type="catalytic activity">
    <reaction evidence="1">
        <text>Hydrolysis of terminal non-reducing N-acetyl-D-hexosamine residues in N-acetyl-beta-D-hexosaminides.</text>
        <dbReference type="EC" id="3.2.1.52"/>
    </reaction>
</comment>
<name>A0A0S4J0B6_BODSA</name>
<dbReference type="VEuPathDB" id="TriTrypDB:BSAL_68100"/>
<sequence length="806" mass="89214">MKRGGSRPVPHHTFPAGGPPPKRFIIGGLVMTAVLALCAFTMVQNYATMHARTHSRRDVKVDDPIEDITTASPPSTSPPIVAPKFHQPPQLASMIQTHSGVQIADEEFVLTSGVVGDEEAIALIPFPNGDTFQHAAHESVRFHVDAMDGAAACSSSKRLGVFDHTEATTDGAIRWTVCDGHEGDEASSLSRILLEDMSLEATLNEDYREYLGPTRVVRLERGGGKAHCNLILSWQQPQSTDADGAKRHREQDHVDEGYQMCIDWNESNDRHPSARYTVQIASWKPIGVLHALRTFMQLAWTTRLDCGSLNSHPQTKVHRVPSGCIRDAPKLPYRGLHVDTARHFHSTQTIEAILRAMSRVKLNRLHWHISDDQGWRLESTVYPGLHSKGASRGPPLNGVKGNKYKGLPYEVPVYHTHNDVSWVIGYAKRRGIIVIPEVDLPAHAAALVAGLQVHGLGDAFGVRIDASRGNADCAAEENTKNGLTLAPNCMGGTFGVMHASKAAVEIARNIFSEVCHVFADSPVIHIGGDEAEMLRDGLWAARPKPCDLDGCAALNARDFSAMQAVLMDELVAIIEDPNSCPKVLPSTLYIDPRQGNNAQRQRWRRAAVWDETVMELRKGGVPKSAQVIPMMWRDDRITIDDIVKQYRAAGVQDPHLDVSLVLTPKTRLYFDYLQHPQPASNVFWPLQRPPTWMKYKAVTLERSFMTHSMLPSAEKWMSSLVYGVEGCAWTELIPNATVLDYQLFPRMYALADAAWTLRDPSSAEGSLTRAFAILQQKISLLEQTSNVSLRSSSSQHTCKWLCQGKV</sequence>
<dbReference type="GO" id="GO:0030203">
    <property type="term" value="P:glycosaminoglycan metabolic process"/>
    <property type="evidence" value="ECO:0007669"/>
    <property type="project" value="TreeGrafter"/>
</dbReference>
<dbReference type="EMBL" id="CYKH01000465">
    <property type="protein sequence ID" value="CUF96710.1"/>
    <property type="molecule type" value="Genomic_DNA"/>
</dbReference>
<evidence type="ECO:0000256" key="5">
    <source>
        <dbReference type="PIRSR" id="PIRSR625705-1"/>
    </source>
</evidence>
<dbReference type="PANTHER" id="PTHR22600:SF57">
    <property type="entry name" value="BETA-N-ACETYLHEXOSAMINIDASE"/>
    <property type="match status" value="1"/>
</dbReference>
<evidence type="ECO:0000313" key="8">
    <source>
        <dbReference type="EMBL" id="CUF96710.1"/>
    </source>
</evidence>
<keyword evidence="6" id="KW-1133">Transmembrane helix</keyword>
<reference evidence="9" key="1">
    <citation type="submission" date="2015-09" db="EMBL/GenBank/DDBJ databases">
        <authorList>
            <consortium name="Pathogen Informatics"/>
        </authorList>
    </citation>
    <scope>NUCLEOTIDE SEQUENCE [LARGE SCALE GENOMIC DNA]</scope>
    <source>
        <strain evidence="9">Lake Konstanz</strain>
    </source>
</reference>
<evidence type="ECO:0000256" key="3">
    <source>
        <dbReference type="ARBA" id="ARBA00012663"/>
    </source>
</evidence>
<dbReference type="SUPFAM" id="SSF55545">
    <property type="entry name" value="beta-N-acetylhexosaminidase-like domain"/>
    <property type="match status" value="1"/>
</dbReference>
<proteinExistence type="inferred from homology"/>
<feature type="active site" description="Proton donor" evidence="5">
    <location>
        <position position="530"/>
    </location>
</feature>
<keyword evidence="4" id="KW-0378">Hydrolase</keyword>
<dbReference type="Proteomes" id="UP000051952">
    <property type="component" value="Unassembled WGS sequence"/>
</dbReference>
<dbReference type="PRINTS" id="PR00738">
    <property type="entry name" value="GLHYDRLASE20"/>
</dbReference>
<dbReference type="GO" id="GO:0005975">
    <property type="term" value="P:carbohydrate metabolic process"/>
    <property type="evidence" value="ECO:0007669"/>
    <property type="project" value="InterPro"/>
</dbReference>
<dbReference type="GO" id="GO:0004563">
    <property type="term" value="F:beta-N-acetylhexosaminidase activity"/>
    <property type="evidence" value="ECO:0007669"/>
    <property type="project" value="UniProtKB-EC"/>
</dbReference>
<keyword evidence="9" id="KW-1185">Reference proteome</keyword>
<dbReference type="Gene3D" id="3.20.20.80">
    <property type="entry name" value="Glycosidases"/>
    <property type="match status" value="1"/>
</dbReference>
<keyword evidence="6" id="KW-0472">Membrane</keyword>
<gene>
    <name evidence="8" type="ORF">BSAL_68100</name>
</gene>
<evidence type="ECO:0000259" key="7">
    <source>
        <dbReference type="Pfam" id="PF00728"/>
    </source>
</evidence>
<dbReference type="InterPro" id="IPR017853">
    <property type="entry name" value="GH"/>
</dbReference>
<dbReference type="EC" id="3.2.1.52" evidence="3"/>